<organism evidence="2 3">
    <name type="scientific">Candidatus Methylacidiphilum fumarolicum</name>
    <dbReference type="NCBI Taxonomy" id="591154"/>
    <lineage>
        <taxon>Bacteria</taxon>
        <taxon>Pseudomonadati</taxon>
        <taxon>Verrucomicrobiota</taxon>
        <taxon>Methylacidiphilae</taxon>
        <taxon>Methylacidiphilales</taxon>
        <taxon>Methylacidiphilaceae</taxon>
        <taxon>Methylacidiphilum (ex Ratnadevi et al. 2023)</taxon>
    </lineage>
</organism>
<evidence type="ECO:0000256" key="1">
    <source>
        <dbReference type="SAM" id="Phobius"/>
    </source>
</evidence>
<gene>
    <name evidence="2" type="ORF">MFUM_0720</name>
</gene>
<keyword evidence="1" id="KW-0472">Membrane</keyword>
<evidence type="ECO:0000313" key="2">
    <source>
        <dbReference type="EMBL" id="CAI9085101.1"/>
    </source>
</evidence>
<sequence>MGGLDMERKYLRTVDVEMKKWIKTHLEKQTEKLATPEYFEQMHQNLHRRLRVEMIKEKSFSEMFLEKLQRVFLVCDHNRMFQTAVAGSFLFVFFLGIVSFNLLKNNSKEIPNSLITKYESPKIEKVEKSQLSQALSPSAPPHLSLPSKQELEVESTKLAPNFPNSKDPHYVIRDALTHYEAMVAF</sequence>
<evidence type="ECO:0000313" key="3">
    <source>
        <dbReference type="Proteomes" id="UP001161497"/>
    </source>
</evidence>
<keyword evidence="3" id="KW-1185">Reference proteome</keyword>
<accession>A0ABM9IC20</accession>
<keyword evidence="1" id="KW-0812">Transmembrane</keyword>
<name>A0ABM9IC20_9BACT</name>
<proteinExistence type="predicted"/>
<feature type="transmembrane region" description="Helical" evidence="1">
    <location>
        <begin position="80"/>
        <end position="103"/>
    </location>
</feature>
<keyword evidence="1" id="KW-1133">Transmembrane helix</keyword>
<protein>
    <submittedName>
        <fullName evidence="2">Uncharacterized protein</fullName>
    </submittedName>
</protein>
<dbReference type="EMBL" id="OX458932">
    <property type="protein sequence ID" value="CAI9085101.1"/>
    <property type="molecule type" value="Genomic_DNA"/>
</dbReference>
<dbReference type="Proteomes" id="UP001161497">
    <property type="component" value="Chromosome"/>
</dbReference>
<reference evidence="2" key="1">
    <citation type="submission" date="2023-03" db="EMBL/GenBank/DDBJ databases">
        <authorList>
            <person name="Cremers G."/>
            <person name="Picone N."/>
        </authorList>
    </citation>
    <scope>NUCLEOTIDE SEQUENCE</scope>
    <source>
        <strain evidence="2">Sample_alias</strain>
    </source>
</reference>